<proteinExistence type="predicted"/>
<keyword evidence="2" id="KW-1185">Reference proteome</keyword>
<dbReference type="AlphaFoldDB" id="A0A6A6NMK0"/>
<organism evidence="1 2">
    <name type="scientific">Lineolata rhizophorae</name>
    <dbReference type="NCBI Taxonomy" id="578093"/>
    <lineage>
        <taxon>Eukaryota</taxon>
        <taxon>Fungi</taxon>
        <taxon>Dikarya</taxon>
        <taxon>Ascomycota</taxon>
        <taxon>Pezizomycotina</taxon>
        <taxon>Dothideomycetes</taxon>
        <taxon>Dothideomycetes incertae sedis</taxon>
        <taxon>Lineolatales</taxon>
        <taxon>Lineolataceae</taxon>
        <taxon>Lineolata</taxon>
    </lineage>
</organism>
<accession>A0A6A6NMK0</accession>
<evidence type="ECO:0000313" key="1">
    <source>
        <dbReference type="EMBL" id="KAF2452916.1"/>
    </source>
</evidence>
<sequence>MRQPHPWRSGSAFTNRGAGAVRWMFSRISVSGRLLRNVRADARSTEWRLRTTTIPCAGILAPSRPGWPSAQWKQVRHVLAALDYRAHRACGCVATAGPGRRTDRMPVCRLLGAVRPGAGHGRVLHPPVTAGQNALPLGAEV</sequence>
<protein>
    <submittedName>
        <fullName evidence="1">Uncharacterized protein</fullName>
    </submittedName>
</protein>
<reference evidence="1" key="1">
    <citation type="journal article" date="2020" name="Stud. Mycol.">
        <title>101 Dothideomycetes genomes: a test case for predicting lifestyles and emergence of pathogens.</title>
        <authorList>
            <person name="Haridas S."/>
            <person name="Albert R."/>
            <person name="Binder M."/>
            <person name="Bloem J."/>
            <person name="Labutti K."/>
            <person name="Salamov A."/>
            <person name="Andreopoulos B."/>
            <person name="Baker S."/>
            <person name="Barry K."/>
            <person name="Bills G."/>
            <person name="Bluhm B."/>
            <person name="Cannon C."/>
            <person name="Castanera R."/>
            <person name="Culley D."/>
            <person name="Daum C."/>
            <person name="Ezra D."/>
            <person name="Gonzalez J."/>
            <person name="Henrissat B."/>
            <person name="Kuo A."/>
            <person name="Liang C."/>
            <person name="Lipzen A."/>
            <person name="Lutzoni F."/>
            <person name="Magnuson J."/>
            <person name="Mondo S."/>
            <person name="Nolan M."/>
            <person name="Ohm R."/>
            <person name="Pangilinan J."/>
            <person name="Park H.-J."/>
            <person name="Ramirez L."/>
            <person name="Alfaro M."/>
            <person name="Sun H."/>
            <person name="Tritt A."/>
            <person name="Yoshinaga Y."/>
            <person name="Zwiers L.-H."/>
            <person name="Turgeon B."/>
            <person name="Goodwin S."/>
            <person name="Spatafora J."/>
            <person name="Crous P."/>
            <person name="Grigoriev I."/>
        </authorList>
    </citation>
    <scope>NUCLEOTIDE SEQUENCE</scope>
    <source>
        <strain evidence="1">ATCC 16933</strain>
    </source>
</reference>
<dbReference type="EMBL" id="MU001702">
    <property type="protein sequence ID" value="KAF2452916.1"/>
    <property type="molecule type" value="Genomic_DNA"/>
</dbReference>
<name>A0A6A6NMK0_9PEZI</name>
<evidence type="ECO:0000313" key="2">
    <source>
        <dbReference type="Proteomes" id="UP000799766"/>
    </source>
</evidence>
<dbReference type="Proteomes" id="UP000799766">
    <property type="component" value="Unassembled WGS sequence"/>
</dbReference>
<gene>
    <name evidence="1" type="ORF">BDY21DRAFT_357892</name>
</gene>